<dbReference type="GO" id="GO:0003677">
    <property type="term" value="F:DNA binding"/>
    <property type="evidence" value="ECO:0007669"/>
    <property type="project" value="InterPro"/>
</dbReference>
<dbReference type="GO" id="GO:0005524">
    <property type="term" value="F:ATP binding"/>
    <property type="evidence" value="ECO:0007669"/>
    <property type="project" value="InterPro"/>
</dbReference>
<dbReference type="Gene3D" id="3.40.50.300">
    <property type="entry name" value="P-loop containing nucleotide triphosphate hydrolases"/>
    <property type="match status" value="2"/>
</dbReference>
<dbReference type="Pfam" id="PF13538">
    <property type="entry name" value="UvrD_C_2"/>
    <property type="match status" value="1"/>
</dbReference>
<feature type="domain" description="UvrD-like helicase C-terminal" evidence="1">
    <location>
        <begin position="545"/>
        <end position="595"/>
    </location>
</feature>
<protein>
    <recommendedName>
        <fullName evidence="1">UvrD-like helicase C-terminal domain-containing protein</fullName>
    </recommendedName>
</protein>
<sequence>MEDTTLQDEMVHALKRAGVSTAPELAKMIGVEIDDAFHEALAALVEHCVVVRHTTRNTPVYVVAHTAVSVIAGRSLANGSAELNDGLKDDVETLEELLGPPSWRYEASSLDQFVGNAQNVQSDDASAWVAMIERGEDAFLLDGDLSSKPAQLRRLSALTLHWPEHARKELNGPLRIWAGMASSAQTDFSQDRVVALPPDARAVVVAGPGAGKTFTIQRRICRLLESGLNPSAISVIAYSRTAVAELLARVPVIDGEVVDIRTLDSIAGLFVSHATEDIGETDYEGTVRQATTLIARDDRIARRWLDGRRHLIVDEAQDVVGPRRDMLTELIGALPGDCGVTVFGDPAQAIYDYRAREFGHAGPMAIDAILTASGFERFELGGNHRTSRSSLRRLAREGRGIALDAASGHAALSKMRELLYEVSDGPPPESAEARPVAELALFRSHAAAARHAARLGEVGMRVRLSDDGIQLAPAWLGRAMELLQGRGPNAIEEVIRSNPTLPATTKVAEALAVALVDGRYDAKRMAEAVRTGRAPAPEPPIGQIASTIHAAKGREALDVELHLPEPRDGLSDTEAAEEARVLYVGATRARRHLYVAPETGTMRVTKERHWRAAQTGVQVQLRPSDALGMTVLGQPDGHVRAPLLRWRRESGWGVFAEVDDNEVELARFSETFGREIASICAAVQAIPFVPVARGQIRVEWYTIAREKGLEVAPVTDGFVWINFKRQGNP</sequence>
<dbReference type="GO" id="GO:0003678">
    <property type="term" value="F:DNA helicase activity"/>
    <property type="evidence" value="ECO:0007669"/>
    <property type="project" value="InterPro"/>
</dbReference>
<dbReference type="InterPro" id="IPR000212">
    <property type="entry name" value="DNA_helicase_UvrD/REP"/>
</dbReference>
<dbReference type="InterPro" id="IPR027417">
    <property type="entry name" value="P-loop_NTPase"/>
</dbReference>
<comment type="caution">
    <text evidence="2">The sequence shown here is derived from an EMBL/GenBank/DDBJ whole genome shotgun (WGS) entry which is preliminary data.</text>
</comment>
<dbReference type="AlphaFoldDB" id="A3JX19"/>
<evidence type="ECO:0000313" key="3">
    <source>
        <dbReference type="Proteomes" id="UP000005713"/>
    </source>
</evidence>
<evidence type="ECO:0000259" key="1">
    <source>
        <dbReference type="Pfam" id="PF13538"/>
    </source>
</evidence>
<evidence type="ECO:0000313" key="2">
    <source>
        <dbReference type="EMBL" id="EBA10055.1"/>
    </source>
</evidence>
<gene>
    <name evidence="2" type="ORF">SSE37_18657</name>
</gene>
<dbReference type="Pfam" id="PF13245">
    <property type="entry name" value="AAA_19"/>
    <property type="match status" value="1"/>
</dbReference>
<accession>A3JX19</accession>
<dbReference type="SUPFAM" id="SSF52540">
    <property type="entry name" value="P-loop containing nucleoside triphosphate hydrolases"/>
    <property type="match status" value="1"/>
</dbReference>
<dbReference type="PANTHER" id="PTHR11070">
    <property type="entry name" value="UVRD / RECB / PCRA DNA HELICASE FAMILY MEMBER"/>
    <property type="match status" value="1"/>
</dbReference>
<proteinExistence type="predicted"/>
<name>A3JX19_SAGS3</name>
<organism evidence="2 3">
    <name type="scientific">Sagittula stellata (strain ATCC 700073 / DSM 11524 / E-37)</name>
    <dbReference type="NCBI Taxonomy" id="388399"/>
    <lineage>
        <taxon>Bacteria</taxon>
        <taxon>Pseudomonadati</taxon>
        <taxon>Pseudomonadota</taxon>
        <taxon>Alphaproteobacteria</taxon>
        <taxon>Rhodobacterales</taxon>
        <taxon>Roseobacteraceae</taxon>
        <taxon>Sagittula</taxon>
    </lineage>
</organism>
<dbReference type="Proteomes" id="UP000005713">
    <property type="component" value="Unassembled WGS sequence"/>
</dbReference>
<keyword evidence="3" id="KW-1185">Reference proteome</keyword>
<dbReference type="EMBL" id="AAYA01000001">
    <property type="protein sequence ID" value="EBA10055.1"/>
    <property type="molecule type" value="Genomic_DNA"/>
</dbReference>
<dbReference type="InterPro" id="IPR027785">
    <property type="entry name" value="UvrD-like_helicase_C"/>
</dbReference>
<dbReference type="RefSeq" id="WP_005854560.1">
    <property type="nucleotide sequence ID" value="NZ_AAYA01000001.1"/>
</dbReference>
<dbReference type="eggNOG" id="COG0210">
    <property type="taxonomic scope" value="Bacteria"/>
</dbReference>
<reference evidence="2 3" key="1">
    <citation type="submission" date="2006-06" db="EMBL/GenBank/DDBJ databases">
        <authorList>
            <person name="Moran M.A."/>
            <person name="Ferriera S."/>
            <person name="Johnson J."/>
            <person name="Kravitz S."/>
            <person name="Beeson K."/>
            <person name="Sutton G."/>
            <person name="Rogers Y.-H."/>
            <person name="Friedman R."/>
            <person name="Frazier M."/>
            <person name="Venter J.C."/>
        </authorList>
    </citation>
    <scope>NUCLEOTIDE SEQUENCE [LARGE SCALE GENOMIC DNA]</scope>
    <source>
        <strain evidence="2 3">E-37</strain>
    </source>
</reference>